<protein>
    <recommendedName>
        <fullName evidence="4">HpcH/HpaI aldolase/citrate lyase domain-containing protein</fullName>
    </recommendedName>
</protein>
<proteinExistence type="inferred from homology"/>
<dbReference type="InterPro" id="IPR050251">
    <property type="entry name" value="HpcH-HpaI_aldolase"/>
</dbReference>
<evidence type="ECO:0000259" key="4">
    <source>
        <dbReference type="Pfam" id="PF03328"/>
    </source>
</evidence>
<dbReference type="GO" id="GO:0046872">
    <property type="term" value="F:metal ion binding"/>
    <property type="evidence" value="ECO:0007669"/>
    <property type="project" value="UniProtKB-KW"/>
</dbReference>
<dbReference type="InterPro" id="IPR015813">
    <property type="entry name" value="Pyrv/PenolPyrv_kinase-like_dom"/>
</dbReference>
<dbReference type="AlphaFoldDB" id="A0A6B0YV15"/>
<dbReference type="PANTHER" id="PTHR30502:SF0">
    <property type="entry name" value="PHOSPHOENOLPYRUVATE CARBOXYLASE FAMILY PROTEIN"/>
    <property type="match status" value="1"/>
</dbReference>
<keyword evidence="2" id="KW-0479">Metal-binding</keyword>
<dbReference type="GO" id="GO:0005737">
    <property type="term" value="C:cytoplasm"/>
    <property type="evidence" value="ECO:0007669"/>
    <property type="project" value="TreeGrafter"/>
</dbReference>
<accession>A0A6B0YV15</accession>
<gene>
    <name evidence="5" type="ORF">F4Y42_13485</name>
</gene>
<dbReference type="EMBL" id="VXRG01000109">
    <property type="protein sequence ID" value="MXY94447.1"/>
    <property type="molecule type" value="Genomic_DNA"/>
</dbReference>
<dbReference type="SUPFAM" id="SSF51621">
    <property type="entry name" value="Phosphoenolpyruvate/pyruvate domain"/>
    <property type="match status" value="1"/>
</dbReference>
<organism evidence="5">
    <name type="scientific">Caldilineaceae bacterium SB0664_bin_27</name>
    <dbReference type="NCBI Taxonomy" id="2605260"/>
    <lineage>
        <taxon>Bacteria</taxon>
        <taxon>Bacillati</taxon>
        <taxon>Chloroflexota</taxon>
        <taxon>Caldilineae</taxon>
        <taxon>Caldilineales</taxon>
        <taxon>Caldilineaceae</taxon>
    </lineage>
</organism>
<name>A0A6B0YV15_9CHLR</name>
<evidence type="ECO:0000256" key="2">
    <source>
        <dbReference type="ARBA" id="ARBA00022723"/>
    </source>
</evidence>
<dbReference type="InterPro" id="IPR040442">
    <property type="entry name" value="Pyrv_kinase-like_dom_sf"/>
</dbReference>
<dbReference type="PANTHER" id="PTHR30502">
    <property type="entry name" value="2-KETO-3-DEOXY-L-RHAMNONATE ALDOLASE"/>
    <property type="match status" value="1"/>
</dbReference>
<comment type="similarity">
    <text evidence="1">Belongs to the HpcH/HpaI aldolase family.</text>
</comment>
<evidence type="ECO:0000313" key="5">
    <source>
        <dbReference type="EMBL" id="MXY94447.1"/>
    </source>
</evidence>
<dbReference type="InterPro" id="IPR005000">
    <property type="entry name" value="Aldolase/citrate-lyase_domain"/>
</dbReference>
<evidence type="ECO:0000256" key="3">
    <source>
        <dbReference type="ARBA" id="ARBA00023239"/>
    </source>
</evidence>
<evidence type="ECO:0000256" key="1">
    <source>
        <dbReference type="ARBA" id="ARBA00005568"/>
    </source>
</evidence>
<dbReference type="Pfam" id="PF03328">
    <property type="entry name" value="HpcH_HpaI"/>
    <property type="match status" value="1"/>
</dbReference>
<keyword evidence="3" id="KW-0456">Lyase</keyword>
<dbReference type="GO" id="GO:0016832">
    <property type="term" value="F:aldehyde-lyase activity"/>
    <property type="evidence" value="ECO:0007669"/>
    <property type="project" value="TreeGrafter"/>
</dbReference>
<dbReference type="Gene3D" id="3.20.20.60">
    <property type="entry name" value="Phosphoenolpyruvate-binding domains"/>
    <property type="match status" value="1"/>
</dbReference>
<sequence length="241" mass="27076">MSDGASLKQRIRRGEIVIGVSAPFDANKSQLEEILSKDSYDFLSVDSQHSPYNEERVVEICGLAAELGVPVQFRIKHTRHAYLIGNILDLGPLGIEIPIVEEEATVDEALEAFYYPQVGRRSWGGAARYGIEGRDDRLAYADWWNRTGILCLQMESVRAVTNVRKLAKPGVDCLTWGPNDLLYDLDAHPEHPFKTVDDCVRHALKQLEGADAKISFRSYSPDLRNKYIDMGVTVLMESPRP</sequence>
<reference evidence="5" key="1">
    <citation type="submission" date="2019-09" db="EMBL/GenBank/DDBJ databases">
        <title>Characterisation of the sponge microbiome using genome-centric metagenomics.</title>
        <authorList>
            <person name="Engelberts J.P."/>
            <person name="Robbins S.J."/>
            <person name="De Goeij J.M."/>
            <person name="Aranda M."/>
            <person name="Bell S.C."/>
            <person name="Webster N.S."/>
        </authorList>
    </citation>
    <scope>NUCLEOTIDE SEQUENCE</scope>
    <source>
        <strain evidence="5">SB0664_bin_27</strain>
    </source>
</reference>
<feature type="domain" description="HpcH/HpaI aldolase/citrate lyase" evidence="4">
    <location>
        <begin position="27"/>
        <end position="202"/>
    </location>
</feature>
<comment type="caution">
    <text evidence="5">The sequence shown here is derived from an EMBL/GenBank/DDBJ whole genome shotgun (WGS) entry which is preliminary data.</text>
</comment>